<evidence type="ECO:0000313" key="3">
    <source>
        <dbReference type="Proteomes" id="UP000000872"/>
    </source>
</evidence>
<dbReference type="RefSeq" id="NP_064877.1">
    <property type="nucleotide sequence ID" value="NC_002520.1"/>
</dbReference>
<proteinExistence type="predicted"/>
<feature type="transmembrane region" description="Helical" evidence="1">
    <location>
        <begin position="27"/>
        <end position="50"/>
    </location>
</feature>
<keyword evidence="1" id="KW-1133">Transmembrane helix</keyword>
<evidence type="ECO:0000256" key="1">
    <source>
        <dbReference type="SAM" id="Phobius"/>
    </source>
</evidence>
<keyword evidence="1" id="KW-0472">Membrane</keyword>
<sequence length="64" mass="7706">MSISFSIKSKSIISTFLLAIFIIYNDYIIIACLLISLFYFFFFIILYYLIQYNKIYLKITCTYI</sequence>
<gene>
    <name evidence="2" type="primary">AMV095</name>
</gene>
<protein>
    <submittedName>
        <fullName evidence="2">AMV095</fullName>
    </submittedName>
</protein>
<organism evidence="2 3">
    <name type="scientific">Amsacta moorei entomopoxvirus</name>
    <name type="common">AmEPV</name>
    <dbReference type="NCBI Taxonomy" id="28321"/>
    <lineage>
        <taxon>Viruses</taxon>
        <taxon>Varidnaviria</taxon>
        <taxon>Bamfordvirae</taxon>
        <taxon>Nucleocytoviricota</taxon>
        <taxon>Pokkesviricetes</taxon>
        <taxon>Chitovirales</taxon>
        <taxon>Poxviridae</taxon>
        <taxon>Entomopoxvirinae</taxon>
        <taxon>Betaentomopoxvirus</taxon>
    </lineage>
</organism>
<keyword evidence="1" id="KW-0812">Transmembrane</keyword>
<reference evidence="2 3" key="1">
    <citation type="journal article" date="2000" name="Virology">
        <title>Complete genomic sequence of the Amsacta moorei entomopoxvirus: analysis and comparison with other poxviruses.</title>
        <authorList>
            <person name="Bawden A.L."/>
            <person name="Glassberg K.J."/>
            <person name="Diggans J."/>
            <person name="Shaw R."/>
            <person name="Farmerie W."/>
            <person name="Moyer R.W."/>
        </authorList>
    </citation>
    <scope>NUCLEOTIDE SEQUENCE [LARGE SCALE GENOMIC DNA]</scope>
</reference>
<keyword evidence="3" id="KW-1185">Reference proteome</keyword>
<dbReference type="KEGG" id="vg:1494685"/>
<dbReference type="EMBL" id="AF250284">
    <property type="protein sequence ID" value="AAG02801.1"/>
    <property type="molecule type" value="Genomic_DNA"/>
</dbReference>
<evidence type="ECO:0000313" key="2">
    <source>
        <dbReference type="EMBL" id="AAG02801.1"/>
    </source>
</evidence>
<dbReference type="GeneID" id="1494685"/>
<name>Q9EMV4_AMEPV</name>
<organismHost>
    <name type="scientific">Amsacta</name>
    <dbReference type="NCBI Taxonomy" id="340055"/>
</organismHost>
<accession>Q9EMV4</accession>
<dbReference type="Proteomes" id="UP000000872">
    <property type="component" value="Segment"/>
</dbReference>